<proteinExistence type="predicted"/>
<gene>
    <name evidence="2" type="ORF">SCAL_001727</name>
</gene>
<dbReference type="STRING" id="1838285.SCAL_001727"/>
<keyword evidence="1" id="KW-0812">Transmembrane</keyword>
<dbReference type="Proteomes" id="UP000186940">
    <property type="component" value="Unassembled WGS sequence"/>
</dbReference>
<feature type="transmembrane region" description="Helical" evidence="1">
    <location>
        <begin position="69"/>
        <end position="88"/>
    </location>
</feature>
<protein>
    <submittedName>
        <fullName evidence="2">Uncharacterized protein</fullName>
    </submittedName>
</protein>
<evidence type="ECO:0000313" key="3">
    <source>
        <dbReference type="Proteomes" id="UP000186940"/>
    </source>
</evidence>
<dbReference type="AlphaFoldDB" id="A0A1F2P7X2"/>
<feature type="transmembrane region" description="Helical" evidence="1">
    <location>
        <begin position="6"/>
        <end position="24"/>
    </location>
</feature>
<keyword evidence="3" id="KW-1185">Reference proteome</keyword>
<dbReference type="EMBL" id="LYOS01000008">
    <property type="protein sequence ID" value="OFV67102.1"/>
    <property type="molecule type" value="Genomic_DNA"/>
</dbReference>
<sequence length="105" mass="12019">MNLIFSLLFFIVYTAIIALVIIYLSSRLGTALMILIPLIGTIITPEKMAEFFAFELFSPMNGVVSICNIHILLALWAGFLSVVIYTEFLDWYLRYSSKNEEEVEE</sequence>
<name>A0A1F2P7X2_9EURY</name>
<feature type="transmembrane region" description="Helical" evidence="1">
    <location>
        <begin position="31"/>
        <end position="49"/>
    </location>
</feature>
<keyword evidence="1" id="KW-0472">Membrane</keyword>
<organism evidence="2 3">
    <name type="scientific">Candidatus Syntropharchaeum caldarium</name>
    <dbReference type="NCBI Taxonomy" id="1838285"/>
    <lineage>
        <taxon>Archaea</taxon>
        <taxon>Methanobacteriati</taxon>
        <taxon>Methanobacteriota</taxon>
        <taxon>Stenosarchaea group</taxon>
        <taxon>Methanomicrobia</taxon>
        <taxon>Methanosarcinales</taxon>
        <taxon>ANME-2 cluster</taxon>
        <taxon>Candidatus Syntropharchaeum</taxon>
    </lineage>
</organism>
<reference evidence="2" key="1">
    <citation type="submission" date="2016-05" db="EMBL/GenBank/DDBJ databases">
        <title>Microbial consortia oxidize butane by reversing methanogenesis.</title>
        <authorList>
            <person name="Laso-Perez R."/>
            <person name="Richter M."/>
            <person name="Wegener G."/>
            <person name="Musat F."/>
        </authorList>
    </citation>
    <scope>NUCLEOTIDE SEQUENCE [LARGE SCALE GENOMIC DNA]</scope>
    <source>
        <strain evidence="2">BOX2</strain>
    </source>
</reference>
<comment type="caution">
    <text evidence="2">The sequence shown here is derived from an EMBL/GenBank/DDBJ whole genome shotgun (WGS) entry which is preliminary data.</text>
</comment>
<accession>A0A1F2P7X2</accession>
<evidence type="ECO:0000313" key="2">
    <source>
        <dbReference type="EMBL" id="OFV67102.1"/>
    </source>
</evidence>
<evidence type="ECO:0000256" key="1">
    <source>
        <dbReference type="SAM" id="Phobius"/>
    </source>
</evidence>
<keyword evidence="1" id="KW-1133">Transmembrane helix</keyword>